<dbReference type="Gene3D" id="3.40.50.720">
    <property type="entry name" value="NAD(P)-binding Rossmann-like Domain"/>
    <property type="match status" value="1"/>
</dbReference>
<evidence type="ECO:0000313" key="5">
    <source>
        <dbReference type="Proteomes" id="UP000642993"/>
    </source>
</evidence>
<keyword evidence="2" id="KW-0521">NADP</keyword>
<dbReference type="PANTHER" id="PTHR43391">
    <property type="entry name" value="RETINOL DEHYDROGENASE-RELATED"/>
    <property type="match status" value="1"/>
</dbReference>
<evidence type="ECO:0000256" key="3">
    <source>
        <dbReference type="ARBA" id="ARBA00023002"/>
    </source>
</evidence>
<dbReference type="InterPro" id="IPR036291">
    <property type="entry name" value="NAD(P)-bd_dom_sf"/>
</dbReference>
<dbReference type="AlphaFoldDB" id="A0A927JDJ7"/>
<dbReference type="SUPFAM" id="SSF51735">
    <property type="entry name" value="NAD(P)-binding Rossmann-fold domains"/>
    <property type="match status" value="1"/>
</dbReference>
<sequence length="247" mass="25956">MGRYPRIPLDDAIVVLAGVLDGTTRILVEELHELGAIVWLGTDDVAQASIIADDLGPGVFVHELDLVSSHSWAGFRDRVLDVHDRIDAAVLNPPVPPPGSFLDDAGEAGQPGSDHMVRITTLAMRAMARAMARAGRGHVVALAPVSGISAAPGQAASGAGAAAIVALCRSVRLELLAAGVSVTALLSGSAPGEVAHAVLRSWESRPAQLVVPRYMWAWALVQRILPDPLVIAIARRWTTPQPQDVLV</sequence>
<dbReference type="InterPro" id="IPR002347">
    <property type="entry name" value="SDR_fam"/>
</dbReference>
<keyword evidence="3" id="KW-0560">Oxidoreductase</keyword>
<dbReference type="PANTHER" id="PTHR43391:SF14">
    <property type="entry name" value="DEHYDROGENASE_REDUCTASE SDR FAMILY PROTEIN 7-LIKE"/>
    <property type="match status" value="1"/>
</dbReference>
<name>A0A927JDJ7_9ACTN</name>
<evidence type="ECO:0000256" key="1">
    <source>
        <dbReference type="ARBA" id="ARBA00006484"/>
    </source>
</evidence>
<dbReference type="GO" id="GO:0016491">
    <property type="term" value="F:oxidoreductase activity"/>
    <property type="evidence" value="ECO:0007669"/>
    <property type="project" value="UniProtKB-KW"/>
</dbReference>
<dbReference type="EMBL" id="JACYWE010000004">
    <property type="protein sequence ID" value="MBD8506672.1"/>
    <property type="molecule type" value="Genomic_DNA"/>
</dbReference>
<organism evidence="4 5">
    <name type="scientific">Lolliginicoccus lacisalsi</name>
    <dbReference type="NCBI Taxonomy" id="2742202"/>
    <lineage>
        <taxon>Bacteria</taxon>
        <taxon>Bacillati</taxon>
        <taxon>Actinomycetota</taxon>
        <taxon>Actinomycetes</taxon>
        <taxon>Mycobacteriales</taxon>
        <taxon>Hoyosellaceae</taxon>
        <taxon>Lolliginicoccus</taxon>
    </lineage>
</organism>
<gene>
    <name evidence="4" type="ORF">HT102_09250</name>
</gene>
<comment type="similarity">
    <text evidence="1">Belongs to the short-chain dehydrogenases/reductases (SDR) family.</text>
</comment>
<comment type="caution">
    <text evidence="4">The sequence shown here is derived from an EMBL/GenBank/DDBJ whole genome shotgun (WGS) entry which is preliminary data.</text>
</comment>
<protein>
    <submittedName>
        <fullName evidence="4">SDR family oxidoreductase</fullName>
    </submittedName>
</protein>
<evidence type="ECO:0000256" key="2">
    <source>
        <dbReference type="ARBA" id="ARBA00022857"/>
    </source>
</evidence>
<evidence type="ECO:0000313" key="4">
    <source>
        <dbReference type="EMBL" id="MBD8506672.1"/>
    </source>
</evidence>
<dbReference type="RefSeq" id="WP_192039112.1">
    <property type="nucleotide sequence ID" value="NZ_JACYWE010000004.1"/>
</dbReference>
<accession>A0A927JDJ7</accession>
<reference evidence="4" key="1">
    <citation type="submission" date="2020-09" db="EMBL/GenBank/DDBJ databases">
        <title>Hoyosella lacisalsi sp. nov., a halotolerant actinobacterium isolated from soil of Lake Gudzhirganskoe.</title>
        <authorList>
            <person name="Yang Q."/>
            <person name="Guo P.Y."/>
            <person name="Liu S.W."/>
            <person name="Li F.N."/>
            <person name="Sun C.H."/>
        </authorList>
    </citation>
    <scope>NUCLEOTIDE SEQUENCE</scope>
    <source>
        <strain evidence="4">G463</strain>
    </source>
</reference>
<proteinExistence type="inferred from homology"/>
<dbReference type="Pfam" id="PF00106">
    <property type="entry name" value="adh_short"/>
    <property type="match status" value="1"/>
</dbReference>
<dbReference type="Proteomes" id="UP000642993">
    <property type="component" value="Unassembled WGS sequence"/>
</dbReference>
<keyword evidence="5" id="KW-1185">Reference proteome</keyword>